<dbReference type="InterPro" id="IPR036705">
    <property type="entry name" value="Ribosyl_crysJ1_sf"/>
</dbReference>
<dbReference type="OrthoDB" id="9761704at2"/>
<dbReference type="GO" id="GO:0016787">
    <property type="term" value="F:hydrolase activity"/>
    <property type="evidence" value="ECO:0007669"/>
    <property type="project" value="UniProtKB-KW"/>
</dbReference>
<accession>A0A1I5BM61</accession>
<dbReference type="RefSeq" id="WP_091683497.1">
    <property type="nucleotide sequence ID" value="NZ_BAABFM010000003.1"/>
</dbReference>
<dbReference type="Pfam" id="PF03747">
    <property type="entry name" value="ADP_ribosyl_GH"/>
    <property type="match status" value="1"/>
</dbReference>
<evidence type="ECO:0000313" key="2">
    <source>
        <dbReference type="Proteomes" id="UP000198806"/>
    </source>
</evidence>
<evidence type="ECO:0000313" key="1">
    <source>
        <dbReference type="EMBL" id="SFN75757.1"/>
    </source>
</evidence>
<proteinExistence type="predicted"/>
<dbReference type="SUPFAM" id="SSF101478">
    <property type="entry name" value="ADP-ribosylglycohydrolase"/>
    <property type="match status" value="1"/>
</dbReference>
<organism evidence="1 2">
    <name type="scientific">Anaerocolumna aminovalerica</name>
    <dbReference type="NCBI Taxonomy" id="1527"/>
    <lineage>
        <taxon>Bacteria</taxon>
        <taxon>Bacillati</taxon>
        <taxon>Bacillota</taxon>
        <taxon>Clostridia</taxon>
        <taxon>Lachnospirales</taxon>
        <taxon>Lachnospiraceae</taxon>
        <taxon>Anaerocolumna</taxon>
    </lineage>
</organism>
<keyword evidence="1" id="KW-0378">Hydrolase</keyword>
<dbReference type="AlphaFoldDB" id="A0A1I5BM61"/>
<dbReference type="EMBL" id="FOWD01000001">
    <property type="protein sequence ID" value="SFN75757.1"/>
    <property type="molecule type" value="Genomic_DNA"/>
</dbReference>
<dbReference type="STRING" id="1527.SAMN04489757_10191"/>
<sequence length="717" mass="81021">MVPNYIEKTYAGWLGKVIGIRMGAPIEGYSKEKIEQLYGKHITDYLVDYNDFACDDDSNGPLFFVRALEHYSQVSPKEMGYTFLNYIANEHGFFWWGNELSTEHTAYKNLLKGIEAPESGSIAVNGQELAEQIGGQIFIDGFGFLAPGNPSVASDLAEHSARVTHDLEGVYGGRFIAACISLAYTHTDIIEIIKEALKEIPEDSTYKEVVERMLLCKEEGCSSEEAFLVLKNEYWSDRYKGVCHMIPNGGIIALSLIYGGGDFFKTMELVNLCGFDTDCNAGNVGAIMGVLTGIQSEENPLGIPKRFITPIKDIMLASSMVGSLNISTLSENTLLFCKLGYEIAGEEMPAMFKEYERKLSQEQTRISHFEFMDALHGFRIKGDYKNSEVFLQNTDEAAFEGKRSLKIMINNLHPNNTVSVYQKSYYEPKDLHDARYEPTFSPIVYPGDEVKGYLYLKTDQKLKAKLYCYDAGNDKILQFGEVLLDSPGWKEIKGRIPAALNGLVKEVGIQIVSLNQEDTFFGEQVVVYLDEFTIKANPSYSMIMADIPVDDYSLHSVVQKEVQGFTKYNKHLNNIKWQEDGILLTGEEHILTGDYYWRNYTCRLTFALYEGAGDLFIRNQGNLRSYFVRMEKDGIKVGSIFERKEEILLTVPYSIEYKKEYTLDVTVQDNVISLEIEGNRYSCKDPKERYLHGGIGMKAALNSSIRFIQYGVQGVNL</sequence>
<name>A0A1I5BM61_9FIRM</name>
<gene>
    <name evidence="1" type="ORF">SAMN04489757_10191</name>
</gene>
<dbReference type="InterPro" id="IPR005502">
    <property type="entry name" value="Ribosyl_crysJ1"/>
</dbReference>
<protein>
    <submittedName>
        <fullName evidence="1">ADP-ribosylglycohydrolase</fullName>
    </submittedName>
</protein>
<dbReference type="Gene3D" id="2.60.120.260">
    <property type="entry name" value="Galactose-binding domain-like"/>
    <property type="match status" value="1"/>
</dbReference>
<reference evidence="1 2" key="1">
    <citation type="submission" date="2016-10" db="EMBL/GenBank/DDBJ databases">
        <authorList>
            <person name="de Groot N.N."/>
        </authorList>
    </citation>
    <scope>NUCLEOTIDE SEQUENCE [LARGE SCALE GENOMIC DNA]</scope>
    <source>
        <strain evidence="1 2">DSM 1283</strain>
    </source>
</reference>
<dbReference type="Gene3D" id="1.10.4080.10">
    <property type="entry name" value="ADP-ribosylation/Crystallin J1"/>
    <property type="match status" value="1"/>
</dbReference>
<keyword evidence="2" id="KW-1185">Reference proteome</keyword>
<dbReference type="Gene3D" id="2.60.120.560">
    <property type="entry name" value="Exo-inulinase, domain 1"/>
    <property type="match status" value="1"/>
</dbReference>
<dbReference type="Proteomes" id="UP000198806">
    <property type="component" value="Unassembled WGS sequence"/>
</dbReference>